<organism evidence="5 6">
    <name type="scientific">Arcanobacterium buesumense</name>
    <dbReference type="NCBI Taxonomy" id="2722751"/>
    <lineage>
        <taxon>Bacteria</taxon>
        <taxon>Bacillati</taxon>
        <taxon>Actinomycetota</taxon>
        <taxon>Actinomycetes</taxon>
        <taxon>Actinomycetales</taxon>
        <taxon>Actinomycetaceae</taxon>
        <taxon>Arcanobacterium</taxon>
    </lineage>
</organism>
<accession>A0A6H2EKU3</accession>
<name>A0A6H2EKU3_9ACTO</name>
<dbReference type="Pfam" id="PF13193">
    <property type="entry name" value="AMP-binding_C"/>
    <property type="match status" value="1"/>
</dbReference>
<sequence length="399" mass="42382">MMTQPDSIFVRTHTAPIVVVCDGSELPSVISYVRQGLTGELSVPLFLIGPNVDPRQAHDEAVNAGYPVGTGVLMRTSGSTSGTGTIVPLSWYSLASSAQATHAALAGPGRWLADLPIHHIAGFQTIVRSILAATEPINMSLTQLLTSRSVTELTYCSVVPTQLSRILADPLLTQAAREVTLLVGGAATSSSLLNQARDNGLTVHTSYGMTETCGGCVYDGHPIGDAVISLAQSGQISLTGSMVTGAGLLTKHNGTQSQPLTYTHLTRDLGTFNPDGTLSVLGRIDDAITTGGLTIMPHIIEQTLAEITGYDTIVVGVPDQTWGQSALAFIDPHLPELSTWAEKHLRDEIKTRLGTGWQPRIIRPLSVLGMTHWPLTQSGKIDRRAITSAARIYFSSDNS</sequence>
<dbReference type="KEGG" id="arca:HC352_01380"/>
<proteinExistence type="inferred from homology"/>
<feature type="domain" description="AMP-binding enzyme C-terminal" evidence="4">
    <location>
        <begin position="312"/>
        <end position="380"/>
    </location>
</feature>
<gene>
    <name evidence="5" type="ORF">HC352_01380</name>
</gene>
<dbReference type="Pfam" id="PF00501">
    <property type="entry name" value="AMP-binding"/>
    <property type="match status" value="1"/>
</dbReference>
<evidence type="ECO:0000313" key="5">
    <source>
        <dbReference type="EMBL" id="QJC21302.1"/>
    </source>
</evidence>
<reference evidence="5 6" key="1">
    <citation type="submission" date="2020-03" db="EMBL/GenBank/DDBJ databases">
        <title>Complete genome of Arcanobacterium buesumensis sp. nov. strain 2701.</title>
        <authorList>
            <person name="Borowiak M."/>
            <person name="Alssahen M."/>
            <person name="Laemmler C."/>
            <person name="Malorny B."/>
            <person name="Hassan A."/>
            <person name="Prenger-Berninghoff E."/>
            <person name="Ploetz M."/>
            <person name="Abdulmawjood A."/>
        </authorList>
    </citation>
    <scope>NUCLEOTIDE SEQUENCE [LARGE SCALE GENOMIC DNA]</scope>
    <source>
        <strain evidence="5 6">2701</strain>
    </source>
</reference>
<dbReference type="InterPro" id="IPR025110">
    <property type="entry name" value="AMP-bd_C"/>
</dbReference>
<comment type="similarity">
    <text evidence="1">Belongs to the ATP-dependent AMP-binding enzyme family.</text>
</comment>
<evidence type="ECO:0000313" key="6">
    <source>
        <dbReference type="Proteomes" id="UP000502298"/>
    </source>
</evidence>
<dbReference type="EMBL" id="CP050804">
    <property type="protein sequence ID" value="QJC21302.1"/>
    <property type="molecule type" value="Genomic_DNA"/>
</dbReference>
<dbReference type="Gene3D" id="3.40.50.12780">
    <property type="entry name" value="N-terminal domain of ligase-like"/>
    <property type="match status" value="1"/>
</dbReference>
<dbReference type="PANTHER" id="PTHR43201:SF5">
    <property type="entry name" value="MEDIUM-CHAIN ACYL-COA LIGASE ACSF2, MITOCHONDRIAL"/>
    <property type="match status" value="1"/>
</dbReference>
<dbReference type="PANTHER" id="PTHR43201">
    <property type="entry name" value="ACYL-COA SYNTHETASE"/>
    <property type="match status" value="1"/>
</dbReference>
<keyword evidence="6" id="KW-1185">Reference proteome</keyword>
<dbReference type="Gene3D" id="3.30.300.30">
    <property type="match status" value="1"/>
</dbReference>
<evidence type="ECO:0000256" key="1">
    <source>
        <dbReference type="ARBA" id="ARBA00006432"/>
    </source>
</evidence>
<dbReference type="Proteomes" id="UP000502298">
    <property type="component" value="Chromosome"/>
</dbReference>
<evidence type="ECO:0000259" key="3">
    <source>
        <dbReference type="Pfam" id="PF00501"/>
    </source>
</evidence>
<dbReference type="GO" id="GO:0031956">
    <property type="term" value="F:medium-chain fatty acid-CoA ligase activity"/>
    <property type="evidence" value="ECO:0007669"/>
    <property type="project" value="TreeGrafter"/>
</dbReference>
<protein>
    <submittedName>
        <fullName evidence="5">AMP-binding protein</fullName>
    </submittedName>
</protein>
<dbReference type="InterPro" id="IPR042099">
    <property type="entry name" value="ANL_N_sf"/>
</dbReference>
<evidence type="ECO:0000259" key="4">
    <source>
        <dbReference type="Pfam" id="PF13193"/>
    </source>
</evidence>
<evidence type="ECO:0000256" key="2">
    <source>
        <dbReference type="ARBA" id="ARBA00022598"/>
    </source>
</evidence>
<dbReference type="InterPro" id="IPR045851">
    <property type="entry name" value="AMP-bd_C_sf"/>
</dbReference>
<dbReference type="GO" id="GO:0006631">
    <property type="term" value="P:fatty acid metabolic process"/>
    <property type="evidence" value="ECO:0007669"/>
    <property type="project" value="TreeGrafter"/>
</dbReference>
<feature type="domain" description="AMP-dependent synthetase/ligase" evidence="3">
    <location>
        <begin position="72"/>
        <end position="219"/>
    </location>
</feature>
<dbReference type="RefSeq" id="WP_168917243.1">
    <property type="nucleotide sequence ID" value="NZ_CP050804.1"/>
</dbReference>
<keyword evidence="2" id="KW-0436">Ligase</keyword>
<dbReference type="AlphaFoldDB" id="A0A6H2EKU3"/>
<dbReference type="InterPro" id="IPR000873">
    <property type="entry name" value="AMP-dep_synth/lig_dom"/>
</dbReference>
<dbReference type="SUPFAM" id="SSF56801">
    <property type="entry name" value="Acetyl-CoA synthetase-like"/>
    <property type="match status" value="1"/>
</dbReference>